<dbReference type="EMBL" id="KN823418">
    <property type="protein sequence ID" value="KIO17188.1"/>
    <property type="molecule type" value="Genomic_DNA"/>
</dbReference>
<evidence type="ECO:0000313" key="1">
    <source>
        <dbReference type="EMBL" id="KIO17188.1"/>
    </source>
</evidence>
<dbReference type="OrthoDB" id="3208556at2759"/>
<reference evidence="1 2" key="1">
    <citation type="submission" date="2014-04" db="EMBL/GenBank/DDBJ databases">
        <authorList>
            <consortium name="DOE Joint Genome Institute"/>
            <person name="Kuo A."/>
            <person name="Girlanda M."/>
            <person name="Perotto S."/>
            <person name="Kohler A."/>
            <person name="Nagy L.G."/>
            <person name="Floudas D."/>
            <person name="Copeland A."/>
            <person name="Barry K.W."/>
            <person name="Cichocki N."/>
            <person name="Veneault-Fourrey C."/>
            <person name="LaButti K."/>
            <person name="Lindquist E.A."/>
            <person name="Lipzen A."/>
            <person name="Lundell T."/>
            <person name="Morin E."/>
            <person name="Murat C."/>
            <person name="Sun H."/>
            <person name="Tunlid A."/>
            <person name="Henrissat B."/>
            <person name="Grigoriev I.V."/>
            <person name="Hibbett D.S."/>
            <person name="Martin F."/>
            <person name="Nordberg H.P."/>
            <person name="Cantor M.N."/>
            <person name="Hua S.X."/>
        </authorList>
    </citation>
    <scope>NUCLEOTIDE SEQUENCE [LARGE SCALE GENOMIC DNA]</scope>
    <source>
        <strain evidence="1 2">MUT 4182</strain>
    </source>
</reference>
<name>A0A0C3K708_9AGAM</name>
<protein>
    <submittedName>
        <fullName evidence="1">Uncharacterized protein</fullName>
    </submittedName>
</protein>
<feature type="non-terminal residue" evidence="1">
    <location>
        <position position="1"/>
    </location>
</feature>
<dbReference type="Proteomes" id="UP000054248">
    <property type="component" value="Unassembled WGS sequence"/>
</dbReference>
<keyword evidence="2" id="KW-1185">Reference proteome</keyword>
<gene>
    <name evidence="1" type="ORF">M407DRAFT_33162</name>
</gene>
<organism evidence="1 2">
    <name type="scientific">Tulasnella calospora MUT 4182</name>
    <dbReference type="NCBI Taxonomy" id="1051891"/>
    <lineage>
        <taxon>Eukaryota</taxon>
        <taxon>Fungi</taxon>
        <taxon>Dikarya</taxon>
        <taxon>Basidiomycota</taxon>
        <taxon>Agaricomycotina</taxon>
        <taxon>Agaricomycetes</taxon>
        <taxon>Cantharellales</taxon>
        <taxon>Tulasnellaceae</taxon>
        <taxon>Tulasnella</taxon>
    </lineage>
</organism>
<dbReference type="AlphaFoldDB" id="A0A0C3K708"/>
<sequence length="136" mass="14305">SGILTTTGYTGWNFGTGGLGTPWCPTSRWLNIGSSTHPWKPLTWSSTQSTTTWETGYGVYLTAAATSAYSETSDFLACKPITPSTSIGAPSVQWLLFLLTSDTLPTATDDTLSNANISTCVKTKLLIGLGDSGGGW</sequence>
<accession>A0A0C3K708</accession>
<proteinExistence type="predicted"/>
<dbReference type="HOGENOM" id="CLU_119198_0_0_1"/>
<reference evidence="2" key="2">
    <citation type="submission" date="2015-01" db="EMBL/GenBank/DDBJ databases">
        <title>Evolutionary Origins and Diversification of the Mycorrhizal Mutualists.</title>
        <authorList>
            <consortium name="DOE Joint Genome Institute"/>
            <consortium name="Mycorrhizal Genomics Consortium"/>
            <person name="Kohler A."/>
            <person name="Kuo A."/>
            <person name="Nagy L.G."/>
            <person name="Floudas D."/>
            <person name="Copeland A."/>
            <person name="Barry K.W."/>
            <person name="Cichocki N."/>
            <person name="Veneault-Fourrey C."/>
            <person name="LaButti K."/>
            <person name="Lindquist E.A."/>
            <person name="Lipzen A."/>
            <person name="Lundell T."/>
            <person name="Morin E."/>
            <person name="Murat C."/>
            <person name="Riley R."/>
            <person name="Ohm R."/>
            <person name="Sun H."/>
            <person name="Tunlid A."/>
            <person name="Henrissat B."/>
            <person name="Grigoriev I.V."/>
            <person name="Hibbett D.S."/>
            <person name="Martin F."/>
        </authorList>
    </citation>
    <scope>NUCLEOTIDE SEQUENCE [LARGE SCALE GENOMIC DNA]</scope>
    <source>
        <strain evidence="2">MUT 4182</strain>
    </source>
</reference>
<evidence type="ECO:0000313" key="2">
    <source>
        <dbReference type="Proteomes" id="UP000054248"/>
    </source>
</evidence>